<proteinExistence type="predicted"/>
<evidence type="ECO:0000256" key="1">
    <source>
        <dbReference type="SAM" id="SignalP"/>
    </source>
</evidence>
<dbReference type="KEGG" id="dau:Daud_2065"/>
<dbReference type="InterPro" id="IPR010897">
    <property type="entry name" value="Spore_II_P"/>
</dbReference>
<sequence length="323" mass="35147">MCFLLVSSWVFLPGAINLAGAGTGAFLEWSTREPEKVVNTILPVWMGVSPVDPGEIAADVLGRVTRADLGDPGRMIAYQLSMSVRTRMPEPVSALVSPPPVEASRGVQDVPRRTGAVTIGIYHTHTGETYERTDGVERVDGRPGAVVEVGRVLKRALQERHGLGVVHSEKVHDVPYSRSYLESEQTARRMIEEHPELKMLIDLHRDSLKDRAHSVTEIGGQEVATILVIVGSDARQPFPDWEKNYALARAVAAKSQELYPGLCIGVRVKEGRYNQFLHPGALLVEVGSVVNRTEEALRTAEFLADILAAVLADNPGEDGPGPV</sequence>
<dbReference type="Pfam" id="PF07454">
    <property type="entry name" value="SpoIIP"/>
    <property type="match status" value="1"/>
</dbReference>
<keyword evidence="1" id="KW-0732">Signal</keyword>
<dbReference type="OrthoDB" id="1633470at2"/>
<accession>B1I6E4</accession>
<protein>
    <submittedName>
        <fullName evidence="2">Stage II sporulation P family protein</fullName>
    </submittedName>
</protein>
<keyword evidence="3" id="KW-1185">Reference proteome</keyword>
<reference evidence="3" key="1">
    <citation type="submission" date="2007-10" db="EMBL/GenBank/DDBJ databases">
        <title>Complete sequence of chromosome of Desulforudis audaxviator MP104C.</title>
        <authorList>
            <person name="Copeland A."/>
            <person name="Lucas S."/>
            <person name="Lapidus A."/>
            <person name="Barry K."/>
            <person name="Glavina del Rio T."/>
            <person name="Dalin E."/>
            <person name="Tice H."/>
            <person name="Bruce D."/>
            <person name="Pitluck S."/>
            <person name="Lowry S.R."/>
            <person name="Larimer F."/>
            <person name="Land M.L."/>
            <person name="Hauser L."/>
            <person name="Kyrpides N."/>
            <person name="Ivanova N.N."/>
            <person name="Richardson P."/>
        </authorList>
    </citation>
    <scope>NUCLEOTIDE SEQUENCE [LARGE SCALE GENOMIC DNA]</scope>
    <source>
        <strain evidence="3">MP104C</strain>
    </source>
</reference>
<feature type="signal peptide" evidence="1">
    <location>
        <begin position="1"/>
        <end position="21"/>
    </location>
</feature>
<dbReference type="AlphaFoldDB" id="B1I6E4"/>
<dbReference type="EMBL" id="CP000860">
    <property type="protein sequence ID" value="ACA60555.1"/>
    <property type="molecule type" value="Genomic_DNA"/>
</dbReference>
<dbReference type="eggNOG" id="COG0860">
    <property type="taxonomic scope" value="Bacteria"/>
</dbReference>
<dbReference type="STRING" id="477974.Daud_2065"/>
<reference evidence="2 3" key="2">
    <citation type="journal article" date="2008" name="Science">
        <title>Environmental genomics reveals a single-species ecosystem deep within Earth.</title>
        <authorList>
            <person name="Chivian D."/>
            <person name="Brodie E.L."/>
            <person name="Alm E.J."/>
            <person name="Culley D.E."/>
            <person name="Dehal P.S."/>
            <person name="Desantis T.Z."/>
            <person name="Gihring T.M."/>
            <person name="Lapidus A."/>
            <person name="Lin L.H."/>
            <person name="Lowry S.R."/>
            <person name="Moser D.P."/>
            <person name="Richardson P.M."/>
            <person name="Southam G."/>
            <person name="Wanger G."/>
            <person name="Pratt L.M."/>
            <person name="Andersen G.L."/>
            <person name="Hazen T.C."/>
            <person name="Brockman F.J."/>
            <person name="Arkin A.P."/>
            <person name="Onstott T.C."/>
        </authorList>
    </citation>
    <scope>NUCLEOTIDE SEQUENCE [LARGE SCALE GENOMIC DNA]</scope>
    <source>
        <strain evidence="2 3">MP104C</strain>
    </source>
</reference>
<name>B1I6E4_DESAP</name>
<dbReference type="RefSeq" id="WP_012303130.1">
    <property type="nucleotide sequence ID" value="NC_010424.1"/>
</dbReference>
<dbReference type="HOGENOM" id="CLU_040895_1_0_9"/>
<evidence type="ECO:0000313" key="2">
    <source>
        <dbReference type="EMBL" id="ACA60555.1"/>
    </source>
</evidence>
<evidence type="ECO:0000313" key="3">
    <source>
        <dbReference type="Proteomes" id="UP000008544"/>
    </source>
</evidence>
<dbReference type="Proteomes" id="UP000008544">
    <property type="component" value="Chromosome"/>
</dbReference>
<gene>
    <name evidence="2" type="ordered locus">Daud_2065</name>
</gene>
<feature type="chain" id="PRO_5039134490" evidence="1">
    <location>
        <begin position="22"/>
        <end position="323"/>
    </location>
</feature>
<organism evidence="2 3">
    <name type="scientific">Desulforudis audaxviator (strain MP104C)</name>
    <dbReference type="NCBI Taxonomy" id="477974"/>
    <lineage>
        <taxon>Bacteria</taxon>
        <taxon>Bacillati</taxon>
        <taxon>Bacillota</taxon>
        <taxon>Clostridia</taxon>
        <taxon>Thermoanaerobacterales</taxon>
        <taxon>Candidatus Desulforudaceae</taxon>
        <taxon>Candidatus Desulforudis</taxon>
    </lineage>
</organism>
<dbReference type="NCBIfam" id="TIGR02867">
    <property type="entry name" value="spore_II_P"/>
    <property type="match status" value="1"/>
</dbReference>